<feature type="transmembrane region" description="Helical" evidence="1">
    <location>
        <begin position="12"/>
        <end position="30"/>
    </location>
</feature>
<feature type="transmembrane region" description="Helical" evidence="1">
    <location>
        <begin position="50"/>
        <end position="78"/>
    </location>
</feature>
<dbReference type="EMBL" id="MFHQ01000024">
    <property type="protein sequence ID" value="OGF74411.1"/>
    <property type="molecule type" value="Genomic_DNA"/>
</dbReference>
<keyword evidence="1" id="KW-1133">Transmembrane helix</keyword>
<feature type="transmembrane region" description="Helical" evidence="1">
    <location>
        <begin position="209"/>
        <end position="227"/>
    </location>
</feature>
<keyword evidence="1" id="KW-0472">Membrane</keyword>
<dbReference type="PANTHER" id="PTHR31272:SF9">
    <property type="entry name" value="BLL1027 PROTEIN"/>
    <property type="match status" value="1"/>
</dbReference>
<accession>A0A1F5WGJ7</accession>
<evidence type="ECO:0000313" key="3">
    <source>
        <dbReference type="Proteomes" id="UP000178406"/>
    </source>
</evidence>
<evidence type="ECO:0000313" key="2">
    <source>
        <dbReference type="EMBL" id="OGF74411.1"/>
    </source>
</evidence>
<feature type="transmembrane region" description="Helical" evidence="1">
    <location>
        <begin position="169"/>
        <end position="197"/>
    </location>
</feature>
<dbReference type="PANTHER" id="PTHR31272">
    <property type="entry name" value="CYTOCHROME C-TYPE BIOGENESIS PROTEIN HI_1454-RELATED"/>
    <property type="match status" value="1"/>
</dbReference>
<feature type="transmembrane region" description="Helical" evidence="1">
    <location>
        <begin position="247"/>
        <end position="264"/>
    </location>
</feature>
<sequence length="265" mass="28756">MHNDKSKFKIIALVSAAVLIGAALLFFRYSNFGTAALWNLSGGGKWLLPLVAVSALIDSINPCAFSVLLLTIAFLFSIGKLRSGILKIGGFYIFGIFLAYMLIGLGLLQALHIFNTPHFMAKVGAGLLITLGLINLINEFFPAFPIKLRIPQSAHHKMAVLMEKSSAPTAFLLGGLVGLCEFPCTGGPYLMVLGLLYDAATYIQGVGYLLLYNLIFIAPLAIILFIASDETLLEKVTEWQQKEKSAMRLWGGIAMMTLGVIILLL</sequence>
<name>A0A1F5WGJ7_9BACT</name>
<dbReference type="InterPro" id="IPR051790">
    <property type="entry name" value="Cytochrome_c-biogenesis_DsbD"/>
</dbReference>
<feature type="transmembrane region" description="Helical" evidence="1">
    <location>
        <begin position="90"/>
        <end position="111"/>
    </location>
</feature>
<gene>
    <name evidence="2" type="ORF">A3J56_02850</name>
</gene>
<evidence type="ECO:0000256" key="1">
    <source>
        <dbReference type="SAM" id="Phobius"/>
    </source>
</evidence>
<dbReference type="Proteomes" id="UP000178406">
    <property type="component" value="Unassembled WGS sequence"/>
</dbReference>
<comment type="caution">
    <text evidence="2">The sequence shown here is derived from an EMBL/GenBank/DDBJ whole genome shotgun (WGS) entry which is preliminary data.</text>
</comment>
<protein>
    <submittedName>
        <fullName evidence="2">Uncharacterized protein</fullName>
    </submittedName>
</protein>
<proteinExistence type="predicted"/>
<dbReference type="STRING" id="1798338.A3J56_02850"/>
<feature type="transmembrane region" description="Helical" evidence="1">
    <location>
        <begin position="123"/>
        <end position="148"/>
    </location>
</feature>
<dbReference type="AlphaFoldDB" id="A0A1F5WGJ7"/>
<keyword evidence="1" id="KW-0812">Transmembrane</keyword>
<reference evidence="2 3" key="1">
    <citation type="journal article" date="2016" name="Nat. Commun.">
        <title>Thousands of microbial genomes shed light on interconnected biogeochemical processes in an aquifer system.</title>
        <authorList>
            <person name="Anantharaman K."/>
            <person name="Brown C.T."/>
            <person name="Hug L.A."/>
            <person name="Sharon I."/>
            <person name="Castelle C.J."/>
            <person name="Probst A.J."/>
            <person name="Thomas B.C."/>
            <person name="Singh A."/>
            <person name="Wilkins M.J."/>
            <person name="Karaoz U."/>
            <person name="Brodie E.L."/>
            <person name="Williams K.H."/>
            <person name="Hubbard S.S."/>
            <person name="Banfield J.F."/>
        </authorList>
    </citation>
    <scope>NUCLEOTIDE SEQUENCE [LARGE SCALE GENOMIC DNA]</scope>
</reference>
<organism evidence="2 3">
    <name type="scientific">Candidatus Giovannonibacteria bacterium RIFCSPHIGHO2_02_FULL_46_20</name>
    <dbReference type="NCBI Taxonomy" id="1798338"/>
    <lineage>
        <taxon>Bacteria</taxon>
        <taxon>Candidatus Giovannoniibacteriota</taxon>
    </lineage>
</organism>